<dbReference type="OrthoDB" id="6270616at2"/>
<comment type="caution">
    <text evidence="1">The sequence shown here is derived from an EMBL/GenBank/DDBJ whole genome shotgun (WGS) entry which is preliminary data.</text>
</comment>
<organism evidence="1 2">
    <name type="scientific">Shewanella hanedai</name>
    <name type="common">Alteromonas hanedai</name>
    <dbReference type="NCBI Taxonomy" id="25"/>
    <lineage>
        <taxon>Bacteria</taxon>
        <taxon>Pseudomonadati</taxon>
        <taxon>Pseudomonadota</taxon>
        <taxon>Gammaproteobacteria</taxon>
        <taxon>Alteromonadales</taxon>
        <taxon>Shewanellaceae</taxon>
        <taxon>Shewanella</taxon>
    </lineage>
</organism>
<reference evidence="2" key="1">
    <citation type="submission" date="2019-07" db="EMBL/GenBank/DDBJ databases">
        <title>Shewanella sp. YLB-08 draft genomic sequence.</title>
        <authorList>
            <person name="Yu L."/>
        </authorList>
    </citation>
    <scope>NUCLEOTIDE SEQUENCE [LARGE SCALE GENOMIC DNA]</scope>
    <source>
        <strain evidence="2">JCM 20706</strain>
    </source>
</reference>
<sequence>MESIISIDELLGNIGTPEHRLKRYQACLNEFDQLNYDDPFIRQIRAEMIILEKKIQDPKSPKTWFSLKK</sequence>
<evidence type="ECO:0000313" key="1">
    <source>
        <dbReference type="EMBL" id="TRY13735.1"/>
    </source>
</evidence>
<dbReference type="AlphaFoldDB" id="A0A553JMN9"/>
<proteinExistence type="predicted"/>
<protein>
    <submittedName>
        <fullName evidence="1">Uncharacterized protein</fullName>
    </submittedName>
</protein>
<name>A0A553JMN9_SHEHA</name>
<dbReference type="EMBL" id="VKGK01000016">
    <property type="protein sequence ID" value="TRY13735.1"/>
    <property type="molecule type" value="Genomic_DNA"/>
</dbReference>
<dbReference type="Proteomes" id="UP000318126">
    <property type="component" value="Unassembled WGS sequence"/>
</dbReference>
<keyword evidence="2" id="KW-1185">Reference proteome</keyword>
<evidence type="ECO:0000313" key="2">
    <source>
        <dbReference type="Proteomes" id="UP000318126"/>
    </source>
</evidence>
<dbReference type="RefSeq" id="WP_144040747.1">
    <property type="nucleotide sequence ID" value="NZ_BMPL01000016.1"/>
</dbReference>
<accession>A0A553JMN9</accession>
<gene>
    <name evidence="1" type="ORF">FN961_13725</name>
</gene>